<dbReference type="AlphaFoldDB" id="A0A8S3AIH9"/>
<feature type="region of interest" description="Disordered" evidence="1">
    <location>
        <begin position="1"/>
        <end position="26"/>
    </location>
</feature>
<name>A0A8S3AIH9_9BILA</name>
<feature type="non-terminal residue" evidence="2">
    <location>
        <position position="64"/>
    </location>
</feature>
<reference evidence="2" key="1">
    <citation type="submission" date="2021-02" db="EMBL/GenBank/DDBJ databases">
        <authorList>
            <person name="Nowell W R."/>
        </authorList>
    </citation>
    <scope>NUCLEOTIDE SEQUENCE</scope>
</reference>
<gene>
    <name evidence="3" type="ORF">GIL414_LOCUS51951</name>
    <name evidence="2" type="ORF">SMN809_LOCUS44387</name>
</gene>
<evidence type="ECO:0000313" key="4">
    <source>
        <dbReference type="Proteomes" id="UP000676336"/>
    </source>
</evidence>
<protein>
    <submittedName>
        <fullName evidence="2">Uncharacterized protein</fullName>
    </submittedName>
</protein>
<accession>A0A8S3AIH9</accession>
<dbReference type="Proteomes" id="UP000676336">
    <property type="component" value="Unassembled WGS sequence"/>
</dbReference>
<sequence length="64" mass="7311">ANIQQNKSQIASLREKSNPETSDERRARKIDMFNGKSTIRTFDNDDDRLEITNIGPAYENGIAR</sequence>
<organism evidence="2 4">
    <name type="scientific">Rotaria magnacalcarata</name>
    <dbReference type="NCBI Taxonomy" id="392030"/>
    <lineage>
        <taxon>Eukaryota</taxon>
        <taxon>Metazoa</taxon>
        <taxon>Spiralia</taxon>
        <taxon>Gnathifera</taxon>
        <taxon>Rotifera</taxon>
        <taxon>Eurotatoria</taxon>
        <taxon>Bdelloidea</taxon>
        <taxon>Philodinida</taxon>
        <taxon>Philodinidae</taxon>
        <taxon>Rotaria</taxon>
    </lineage>
</organism>
<proteinExistence type="predicted"/>
<comment type="caution">
    <text evidence="2">The sequence shown here is derived from an EMBL/GenBank/DDBJ whole genome shotgun (WGS) entry which is preliminary data.</text>
</comment>
<dbReference type="EMBL" id="CAJOBJ010176796">
    <property type="protein sequence ID" value="CAF4903377.1"/>
    <property type="molecule type" value="Genomic_DNA"/>
</dbReference>
<evidence type="ECO:0000256" key="1">
    <source>
        <dbReference type="SAM" id="MobiDB-lite"/>
    </source>
</evidence>
<dbReference type="Proteomes" id="UP000681720">
    <property type="component" value="Unassembled WGS sequence"/>
</dbReference>
<evidence type="ECO:0000313" key="3">
    <source>
        <dbReference type="EMBL" id="CAF4903377.1"/>
    </source>
</evidence>
<feature type="compositionally biased region" description="Basic and acidic residues" evidence="1">
    <location>
        <begin position="13"/>
        <end position="26"/>
    </location>
</feature>
<feature type="non-terminal residue" evidence="2">
    <location>
        <position position="1"/>
    </location>
</feature>
<feature type="compositionally biased region" description="Polar residues" evidence="1">
    <location>
        <begin position="1"/>
        <end position="11"/>
    </location>
</feature>
<dbReference type="EMBL" id="CAJOBI010133029">
    <property type="protein sequence ID" value="CAF4733777.1"/>
    <property type="molecule type" value="Genomic_DNA"/>
</dbReference>
<evidence type="ECO:0000313" key="2">
    <source>
        <dbReference type="EMBL" id="CAF4733777.1"/>
    </source>
</evidence>